<dbReference type="PANTHER" id="PTHR44688">
    <property type="entry name" value="DNA-BINDING TRANSCRIPTIONAL ACTIVATOR DEVR_DOSR"/>
    <property type="match status" value="1"/>
</dbReference>
<protein>
    <recommendedName>
        <fullName evidence="5">HTH luxR-type domain-containing protein</fullName>
    </recommendedName>
</protein>
<evidence type="ECO:0000256" key="4">
    <source>
        <dbReference type="SAM" id="MobiDB-lite"/>
    </source>
</evidence>
<name>A0A1V0TLS9_9ACTN</name>
<keyword evidence="2" id="KW-0238">DNA-binding</keyword>
<accession>A0A1V0TLS9</accession>
<evidence type="ECO:0000313" key="7">
    <source>
        <dbReference type="Proteomes" id="UP000192726"/>
    </source>
</evidence>
<dbReference type="PROSITE" id="PS50043">
    <property type="entry name" value="HTH_LUXR_2"/>
    <property type="match status" value="1"/>
</dbReference>
<keyword evidence="3" id="KW-0804">Transcription</keyword>
<organism evidence="6 7">
    <name type="scientific">Streptomyces gilvosporeus</name>
    <dbReference type="NCBI Taxonomy" id="553510"/>
    <lineage>
        <taxon>Bacteria</taxon>
        <taxon>Bacillati</taxon>
        <taxon>Actinomycetota</taxon>
        <taxon>Actinomycetes</taxon>
        <taxon>Kitasatosporales</taxon>
        <taxon>Streptomycetaceae</taxon>
        <taxon>Streptomyces</taxon>
    </lineage>
</organism>
<evidence type="ECO:0000259" key="5">
    <source>
        <dbReference type="PROSITE" id="PS50043"/>
    </source>
</evidence>
<reference evidence="6 7" key="1">
    <citation type="submission" date="2017-04" db="EMBL/GenBank/DDBJ databases">
        <title>Complete Genome Sequence of Streptomyces gilvosporeus F607, a Capable Producer of Natamycin.</title>
        <authorList>
            <person name="Zong G."/>
            <person name="Zhong C."/>
            <person name="Fu J."/>
            <person name="Qin R."/>
            <person name="Cao G."/>
        </authorList>
    </citation>
    <scope>NUCLEOTIDE SEQUENCE [LARGE SCALE GENOMIC DNA]</scope>
    <source>
        <strain evidence="6 7">F607</strain>
    </source>
</reference>
<dbReference type="Proteomes" id="UP000192726">
    <property type="component" value="Chromosome"/>
</dbReference>
<dbReference type="InterPro" id="IPR041664">
    <property type="entry name" value="AAA_16"/>
</dbReference>
<dbReference type="PRINTS" id="PR00038">
    <property type="entry name" value="HTHLUXR"/>
</dbReference>
<dbReference type="SMART" id="SM00382">
    <property type="entry name" value="AAA"/>
    <property type="match status" value="1"/>
</dbReference>
<dbReference type="Pfam" id="PF13191">
    <property type="entry name" value="AAA_16"/>
    <property type="match status" value="1"/>
</dbReference>
<gene>
    <name evidence="6" type="ORF">B1H19_05775</name>
</gene>
<sequence length="922" mass="99252">MPRSSVSAAANGGGEPRTARTRTTAPVSGRGGTAAHRGPTGDPLLVAKFSVPSVPRSVVRRQRLLERLTEGAAGPLTLITGAAGTGKTTLAASWVREGAAPGPVAWLTLEQYDRAPGVFWAYVLEALSRHQVELSDDVGQPGSAECVDHSLLTRLAAALTRLSRPLVLVLDGLEQLPVRAVASGLDFVLTHAGPQLRLVLISRVDPLLPLHRYRADGRIREIRGPDLAFTRQEATRLLRGHGLGSYETSVDALLARTEGWAAGLRLCALEMQRADDPAEFARSFAASQSAVADYLLTEVLDAQPAATRELLMYSSILDRVHPDLANALTGRRDAEWILAQLTRAHLFVEPINGTPWCRYQPLFAEVLRMHLRHHRPGLEPRLRRRAATWLADTGRLAEAVEQAAAAGDWQWACARMVSRSEIGQLLTGPEAHRLERALSGMPGDLAGAAPALVAGACALARYDTAGCRAWLDRAEEELHKPGAQPAGEALLALRLLRLFTEPADPAARRGRELTDQVLRQLAEAHPEFEALRRYGLACALQLSARPDDARKAFAHAAEGCTGEMTEGVRHRCLGRLALLEAQFGSLSQAEEHALLALEIAGHRSVPPTRRSGTGHLALASVALERGELRAARRHFDLACRAPDAGHDPVTDTEIALTRSRLDLAHGQWHAALTAVAAAGAPLRPPAPWSAQRVALVRATAELARGEPGAAIAVLEESGPGGPAHTLALARARLAAGDAERARGLLASLDRRPGAGIAERVRLRLLQARAAVLAQDTEAACRLLHDALTAARPERMRMPFTEAGPWVWHLLEQRPDLAAGHAWLLPGPARVNGALRTGGRPPAPVVVERLTDREREVLQRAAELLSTEEIAEAMYLSVNTVKTHLRSIYRKLAVSRRSDAVRCARELRLLRPAGGDGEVTSSG</sequence>
<dbReference type="EMBL" id="CP020569">
    <property type="protein sequence ID" value="ARF53748.1"/>
    <property type="molecule type" value="Genomic_DNA"/>
</dbReference>
<evidence type="ECO:0000256" key="3">
    <source>
        <dbReference type="ARBA" id="ARBA00023163"/>
    </source>
</evidence>
<dbReference type="PANTHER" id="PTHR44688:SF25">
    <property type="entry name" value="HTH LUXR-TYPE DOMAIN-CONTAINING PROTEIN"/>
    <property type="match status" value="1"/>
</dbReference>
<dbReference type="CDD" id="cd06170">
    <property type="entry name" value="LuxR_C_like"/>
    <property type="match status" value="1"/>
</dbReference>
<dbReference type="InterPro" id="IPR059106">
    <property type="entry name" value="WHD_MalT"/>
</dbReference>
<keyword evidence="1" id="KW-0805">Transcription regulation</keyword>
<dbReference type="SUPFAM" id="SSF48452">
    <property type="entry name" value="TPR-like"/>
    <property type="match status" value="1"/>
</dbReference>
<dbReference type="KEGG" id="sgv:B1H19_05775"/>
<dbReference type="Pfam" id="PF25873">
    <property type="entry name" value="WHD_MalT"/>
    <property type="match status" value="1"/>
</dbReference>
<dbReference type="SUPFAM" id="SSF52540">
    <property type="entry name" value="P-loop containing nucleoside triphosphate hydrolases"/>
    <property type="match status" value="1"/>
</dbReference>
<feature type="domain" description="HTH luxR-type" evidence="5">
    <location>
        <begin position="842"/>
        <end position="907"/>
    </location>
</feature>
<dbReference type="InterPro" id="IPR036388">
    <property type="entry name" value="WH-like_DNA-bd_sf"/>
</dbReference>
<dbReference type="Gene3D" id="3.40.50.300">
    <property type="entry name" value="P-loop containing nucleotide triphosphate hydrolases"/>
    <property type="match status" value="1"/>
</dbReference>
<keyword evidence="7" id="KW-1185">Reference proteome</keyword>
<dbReference type="InterPro" id="IPR011990">
    <property type="entry name" value="TPR-like_helical_dom_sf"/>
</dbReference>
<dbReference type="Pfam" id="PF17874">
    <property type="entry name" value="TPR_MalT"/>
    <property type="match status" value="1"/>
</dbReference>
<dbReference type="STRING" id="553510.B1H19_05775"/>
<dbReference type="InterPro" id="IPR003593">
    <property type="entry name" value="AAA+_ATPase"/>
</dbReference>
<dbReference type="SMART" id="SM00421">
    <property type="entry name" value="HTH_LUXR"/>
    <property type="match status" value="1"/>
</dbReference>
<dbReference type="GO" id="GO:0003677">
    <property type="term" value="F:DNA binding"/>
    <property type="evidence" value="ECO:0007669"/>
    <property type="project" value="UniProtKB-KW"/>
</dbReference>
<dbReference type="InterPro" id="IPR041617">
    <property type="entry name" value="TPR_MalT"/>
</dbReference>
<dbReference type="InterPro" id="IPR016032">
    <property type="entry name" value="Sig_transdc_resp-reg_C-effctor"/>
</dbReference>
<dbReference type="Pfam" id="PF00196">
    <property type="entry name" value="GerE"/>
    <property type="match status" value="1"/>
</dbReference>
<proteinExistence type="predicted"/>
<feature type="region of interest" description="Disordered" evidence="4">
    <location>
        <begin position="1"/>
        <end position="42"/>
    </location>
</feature>
<dbReference type="Gene3D" id="1.25.40.10">
    <property type="entry name" value="Tetratricopeptide repeat domain"/>
    <property type="match status" value="1"/>
</dbReference>
<dbReference type="Gene3D" id="1.10.10.10">
    <property type="entry name" value="Winged helix-like DNA-binding domain superfamily/Winged helix DNA-binding domain"/>
    <property type="match status" value="1"/>
</dbReference>
<dbReference type="AlphaFoldDB" id="A0A1V0TLS9"/>
<dbReference type="OrthoDB" id="134985at2"/>
<evidence type="ECO:0000313" key="6">
    <source>
        <dbReference type="EMBL" id="ARF53748.1"/>
    </source>
</evidence>
<evidence type="ECO:0000256" key="1">
    <source>
        <dbReference type="ARBA" id="ARBA00023015"/>
    </source>
</evidence>
<evidence type="ECO:0000256" key="2">
    <source>
        <dbReference type="ARBA" id="ARBA00023125"/>
    </source>
</evidence>
<dbReference type="InterPro" id="IPR027417">
    <property type="entry name" value="P-loop_NTPase"/>
</dbReference>
<dbReference type="RefSeq" id="WP_083103537.1">
    <property type="nucleotide sequence ID" value="NZ_CP020569.1"/>
</dbReference>
<dbReference type="InterPro" id="IPR000792">
    <property type="entry name" value="Tscrpt_reg_LuxR_C"/>
</dbReference>
<dbReference type="SUPFAM" id="SSF46894">
    <property type="entry name" value="C-terminal effector domain of the bipartite response regulators"/>
    <property type="match status" value="1"/>
</dbReference>
<dbReference type="GO" id="GO:0006355">
    <property type="term" value="P:regulation of DNA-templated transcription"/>
    <property type="evidence" value="ECO:0007669"/>
    <property type="project" value="InterPro"/>
</dbReference>